<dbReference type="GO" id="GO:0016020">
    <property type="term" value="C:membrane"/>
    <property type="evidence" value="ECO:0007669"/>
    <property type="project" value="TreeGrafter"/>
</dbReference>
<feature type="transmembrane region" description="Helical" evidence="1">
    <location>
        <begin position="121"/>
        <end position="144"/>
    </location>
</feature>
<evidence type="ECO:0000256" key="2">
    <source>
        <dbReference type="SAM" id="SignalP"/>
    </source>
</evidence>
<reference evidence="3" key="1">
    <citation type="submission" date="2024-03" db="EMBL/GenBank/DDBJ databases">
        <title>WGS assembly of Saponaria officinalis var. Norfolk2.</title>
        <authorList>
            <person name="Jenkins J."/>
            <person name="Shu S."/>
            <person name="Grimwood J."/>
            <person name="Barry K."/>
            <person name="Goodstein D."/>
            <person name="Schmutz J."/>
            <person name="Leebens-Mack J."/>
            <person name="Osbourn A."/>
        </authorList>
    </citation>
    <scope>NUCLEOTIDE SEQUENCE [LARGE SCALE GENOMIC DNA]</scope>
    <source>
        <strain evidence="3">JIC</strain>
    </source>
</reference>
<dbReference type="EMBL" id="JBDFQZ010000012">
    <property type="protein sequence ID" value="KAK9672210.1"/>
    <property type="molecule type" value="Genomic_DNA"/>
</dbReference>
<evidence type="ECO:0000256" key="1">
    <source>
        <dbReference type="SAM" id="Phobius"/>
    </source>
</evidence>
<sequence length="503" mass="56191">MGLKRRRNLAVLVVLMNVVTSAALSNCSVEAAERRLLQSQDTTDDVVRTDPLDHFRKYRGQFNITNKHYWSSTLFTGIYGYAMGLLWLVAGTVYGIYLLVIACCCKNQKRKLRRIPCQNQCYLVALILTTIFVVLAIILSGIALGGNVRFHSRAKTIMTVIINTEDQASNTMYNATDAMRKISVNLKESGTFEGDQAANFLASISDKLDYEATSIETQAQRNRNLAGKVLTITYILTSATICLNLVAAVALTVLGLLRFRQVIYMLVVLSWFLTVLCWIFFGTYFVIEKFTGDTCTALHNFRQNPENSSLSTILPCDELRSAKTVLSDVSIGLFEVLNQVNVNISILRANSIPGLSYVCNPFSGPPDFLYQPKDCPTDTIHIGDIPQVLKMFTCSDASEPKCEEGFITRSEYNVIEVYTTSVQNLLDAYPEMEDLVNCQLVKDTFSDILANHCKPMKRYIRTTRVAMLLLSIVMMALVSTWASSTRHENQHCADGSVKPNTVP</sequence>
<comment type="caution">
    <text evidence="3">The sequence shown here is derived from an EMBL/GenBank/DDBJ whole genome shotgun (WGS) entry which is preliminary data.</text>
</comment>
<dbReference type="PANTHER" id="PTHR31414">
    <property type="entry name" value="TRANSMEMBRANE PROTEIN DDB_G0292058"/>
    <property type="match status" value="1"/>
</dbReference>
<keyword evidence="1" id="KW-0472">Membrane</keyword>
<keyword evidence="1" id="KW-1133">Transmembrane helix</keyword>
<dbReference type="InterPro" id="IPR040283">
    <property type="entry name" value="DDB_G0292058-like"/>
</dbReference>
<feature type="chain" id="PRO_5043945917" evidence="2">
    <location>
        <begin position="24"/>
        <end position="503"/>
    </location>
</feature>
<keyword evidence="1" id="KW-0812">Transmembrane</keyword>
<feature type="signal peptide" evidence="2">
    <location>
        <begin position="1"/>
        <end position="23"/>
    </location>
</feature>
<name>A0AAW1H848_SAPOF</name>
<organism evidence="3 4">
    <name type="scientific">Saponaria officinalis</name>
    <name type="common">Common soapwort</name>
    <name type="synonym">Lychnis saponaria</name>
    <dbReference type="NCBI Taxonomy" id="3572"/>
    <lineage>
        <taxon>Eukaryota</taxon>
        <taxon>Viridiplantae</taxon>
        <taxon>Streptophyta</taxon>
        <taxon>Embryophyta</taxon>
        <taxon>Tracheophyta</taxon>
        <taxon>Spermatophyta</taxon>
        <taxon>Magnoliopsida</taxon>
        <taxon>eudicotyledons</taxon>
        <taxon>Gunneridae</taxon>
        <taxon>Pentapetalae</taxon>
        <taxon>Caryophyllales</taxon>
        <taxon>Caryophyllaceae</taxon>
        <taxon>Caryophylleae</taxon>
        <taxon>Saponaria</taxon>
    </lineage>
</organism>
<evidence type="ECO:0000313" key="3">
    <source>
        <dbReference type="EMBL" id="KAK9672210.1"/>
    </source>
</evidence>
<feature type="transmembrane region" description="Helical" evidence="1">
    <location>
        <begin position="78"/>
        <end position="100"/>
    </location>
</feature>
<keyword evidence="4" id="KW-1185">Reference proteome</keyword>
<gene>
    <name evidence="3" type="ORF">RND81_12G084600</name>
</gene>
<protein>
    <submittedName>
        <fullName evidence="3">Uncharacterized protein</fullName>
    </submittedName>
</protein>
<dbReference type="PANTHER" id="PTHR31414:SF18">
    <property type="entry name" value="TRANSMEMBRANE PROTEIN-RELATED"/>
    <property type="match status" value="1"/>
</dbReference>
<keyword evidence="2" id="KW-0732">Signal</keyword>
<feature type="transmembrane region" description="Helical" evidence="1">
    <location>
        <begin position="232"/>
        <end position="257"/>
    </location>
</feature>
<proteinExistence type="predicted"/>
<feature type="transmembrane region" description="Helical" evidence="1">
    <location>
        <begin position="264"/>
        <end position="287"/>
    </location>
</feature>
<accession>A0AAW1H848</accession>
<evidence type="ECO:0000313" key="4">
    <source>
        <dbReference type="Proteomes" id="UP001443914"/>
    </source>
</evidence>
<dbReference type="AlphaFoldDB" id="A0AAW1H848"/>
<dbReference type="Proteomes" id="UP001443914">
    <property type="component" value="Unassembled WGS sequence"/>
</dbReference>